<gene>
    <name evidence="1" type="ORF">H1P_680019</name>
</gene>
<evidence type="ECO:0000313" key="1">
    <source>
        <dbReference type="EMBL" id="VEP18051.1"/>
    </source>
</evidence>
<proteinExistence type="predicted"/>
<accession>A0A563W2Y9</accession>
<protein>
    <submittedName>
        <fullName evidence="1">Uncharacterized protein</fullName>
    </submittedName>
</protein>
<evidence type="ECO:0000313" key="2">
    <source>
        <dbReference type="Proteomes" id="UP000320055"/>
    </source>
</evidence>
<dbReference type="OrthoDB" id="2087343at2"/>
<dbReference type="Proteomes" id="UP000320055">
    <property type="component" value="Unassembled WGS sequence"/>
</dbReference>
<reference evidence="1 2" key="1">
    <citation type="submission" date="2019-01" db="EMBL/GenBank/DDBJ databases">
        <authorList>
            <person name="Brito A."/>
        </authorList>
    </citation>
    <scope>NUCLEOTIDE SEQUENCE [LARGE SCALE GENOMIC DNA]</scope>
    <source>
        <strain evidence="1">1</strain>
    </source>
</reference>
<sequence>MNHSFLLKSAKWSVEGHHFQRDRGFTPLRGFIIISWKQETWFKMDTLLSVNQKSSSEIVSQCKGHFDNQRKSYTYVLQHSILGNIEGEGWLSSDSIIQHYWIVGATQRRLGFDTFYCLSEDTYHLTNVYLESHNLTSTMEATLKHLI</sequence>
<dbReference type="AlphaFoldDB" id="A0A563W2Y9"/>
<dbReference type="RefSeq" id="WP_144867335.1">
    <property type="nucleotide sequence ID" value="NZ_LR213827.1"/>
</dbReference>
<organism evidence="1 2">
    <name type="scientific">Hyella patelloides LEGE 07179</name>
    <dbReference type="NCBI Taxonomy" id="945734"/>
    <lineage>
        <taxon>Bacteria</taxon>
        <taxon>Bacillati</taxon>
        <taxon>Cyanobacteriota</taxon>
        <taxon>Cyanophyceae</taxon>
        <taxon>Pleurocapsales</taxon>
        <taxon>Hyellaceae</taxon>
        <taxon>Hyella</taxon>
    </lineage>
</organism>
<name>A0A563W2Y9_9CYAN</name>
<dbReference type="EMBL" id="CAACVJ010000645">
    <property type="protein sequence ID" value="VEP18051.1"/>
    <property type="molecule type" value="Genomic_DNA"/>
</dbReference>
<keyword evidence="2" id="KW-1185">Reference proteome</keyword>